<dbReference type="RefSeq" id="WP_124970291.1">
    <property type="nucleotide sequence ID" value="NZ_BDQK01000013.1"/>
</dbReference>
<keyword evidence="2" id="KW-0418">Kinase</keyword>
<keyword evidence="2" id="KW-0723">Serine/threonine-protein kinase</keyword>
<keyword evidence="3" id="KW-1185">Reference proteome</keyword>
<protein>
    <submittedName>
        <fullName evidence="2">Serine/threonine protein kinase</fullName>
    </submittedName>
</protein>
<evidence type="ECO:0000313" key="2">
    <source>
        <dbReference type="EMBL" id="GBF80690.1"/>
    </source>
</evidence>
<sequence length="150" mass="16601">MKIISYTIAALLTTLPVNVATQAIAKDPPAATYQPGFWQPIARFNTKKPVEIKLINNTTIPLEYDLTGVEIITPETLAPGNTSTLKNFGDSAYIVVYYQTPVDVDNPFTLKFNVNVSDNNVVTVTIEKAEPSFFGHRAINLQQNGAIYFY</sequence>
<dbReference type="GO" id="GO:0004674">
    <property type="term" value="F:protein serine/threonine kinase activity"/>
    <property type="evidence" value="ECO:0007669"/>
    <property type="project" value="UniProtKB-KW"/>
</dbReference>
<dbReference type="EMBL" id="BDQK01000013">
    <property type="protein sequence ID" value="GBF80690.1"/>
    <property type="molecule type" value="Genomic_DNA"/>
</dbReference>
<feature type="signal peptide" evidence="1">
    <location>
        <begin position="1"/>
        <end position="25"/>
    </location>
</feature>
<feature type="chain" id="PRO_5019127306" evidence="1">
    <location>
        <begin position="26"/>
        <end position="150"/>
    </location>
</feature>
<proteinExistence type="predicted"/>
<dbReference type="AlphaFoldDB" id="A0A401IHL1"/>
<keyword evidence="2" id="KW-0808">Transferase</keyword>
<dbReference type="Proteomes" id="UP000287247">
    <property type="component" value="Unassembled WGS sequence"/>
</dbReference>
<comment type="caution">
    <text evidence="2">The sequence shown here is derived from an EMBL/GenBank/DDBJ whole genome shotgun (WGS) entry which is preliminary data.</text>
</comment>
<reference evidence="3" key="1">
    <citation type="submission" date="2017-05" db="EMBL/GenBank/DDBJ databases">
        <title>Physiological properties and genetic analysis related to exopolysaccharide production of fresh-water unicellular cyanobacterium Aphanothece sacrum, Suizenji Nori, that has been cultured as a food source in Japan.</title>
        <authorList>
            <person name="Kanesaki Y."/>
            <person name="Yoshikawa S."/>
            <person name="Ohki K."/>
        </authorList>
    </citation>
    <scope>NUCLEOTIDE SEQUENCE [LARGE SCALE GENOMIC DNA]</scope>
    <source>
        <strain evidence="3">FPU1</strain>
    </source>
</reference>
<keyword evidence="1" id="KW-0732">Signal</keyword>
<dbReference type="OrthoDB" id="513138at2"/>
<evidence type="ECO:0000256" key="1">
    <source>
        <dbReference type="SAM" id="SignalP"/>
    </source>
</evidence>
<evidence type="ECO:0000313" key="3">
    <source>
        <dbReference type="Proteomes" id="UP000287247"/>
    </source>
</evidence>
<accession>A0A401IHL1</accession>
<organism evidence="2 3">
    <name type="scientific">Aphanothece sacrum FPU1</name>
    <dbReference type="NCBI Taxonomy" id="1920663"/>
    <lineage>
        <taxon>Bacteria</taxon>
        <taxon>Bacillati</taxon>
        <taxon>Cyanobacteriota</taxon>
        <taxon>Cyanophyceae</taxon>
        <taxon>Oscillatoriophycideae</taxon>
        <taxon>Chroococcales</taxon>
        <taxon>Aphanothecaceae</taxon>
        <taxon>Aphanothece</taxon>
    </lineage>
</organism>
<gene>
    <name evidence="2" type="ORF">AsFPU1_2094</name>
</gene>
<name>A0A401IHL1_APHSA</name>